<evidence type="ECO:0000313" key="2">
    <source>
        <dbReference type="Proteomes" id="UP000053864"/>
    </source>
</evidence>
<proteinExistence type="predicted"/>
<reference evidence="1 2" key="1">
    <citation type="submission" date="2013-11" db="EMBL/GenBank/DDBJ databases">
        <title>The Genome Sequence of Phytophthora parasitica CJ05E6.</title>
        <authorList>
            <consortium name="The Broad Institute Genomics Platform"/>
            <person name="Russ C."/>
            <person name="Tyler B."/>
            <person name="Panabieres F."/>
            <person name="Shan W."/>
            <person name="Tripathy S."/>
            <person name="Grunwald N."/>
            <person name="Machado M."/>
            <person name="Johnson C.S."/>
            <person name="Arredondo F."/>
            <person name="Hong C."/>
            <person name="Coffey M."/>
            <person name="Young S.K."/>
            <person name="Zeng Q."/>
            <person name="Gargeya S."/>
            <person name="Fitzgerald M."/>
            <person name="Abouelleil A."/>
            <person name="Alvarado L."/>
            <person name="Chapman S.B."/>
            <person name="Gainer-Dewar J."/>
            <person name="Goldberg J."/>
            <person name="Griggs A."/>
            <person name="Gujja S."/>
            <person name="Hansen M."/>
            <person name="Howarth C."/>
            <person name="Imamovic A."/>
            <person name="Ireland A."/>
            <person name="Larimer J."/>
            <person name="McCowan C."/>
            <person name="Murphy C."/>
            <person name="Pearson M."/>
            <person name="Poon T.W."/>
            <person name="Priest M."/>
            <person name="Roberts A."/>
            <person name="Saif S."/>
            <person name="Shea T."/>
            <person name="Sykes S."/>
            <person name="Wortman J."/>
            <person name="Nusbaum C."/>
            <person name="Birren B."/>
        </authorList>
    </citation>
    <scope>NUCLEOTIDE SEQUENCE [LARGE SCALE GENOMIC DNA]</scope>
    <source>
        <strain evidence="1 2">CJ05E6</strain>
    </source>
</reference>
<protein>
    <submittedName>
        <fullName evidence="1">Uncharacterized protein</fullName>
    </submittedName>
</protein>
<sequence length="40" mass="4847">MQRKKKMLETDIFMAKFDETVDSTTEDKFEERRAGLHRLN</sequence>
<dbReference type="EMBL" id="KI670821">
    <property type="protein sequence ID" value="ETL48733.1"/>
    <property type="molecule type" value="Genomic_DNA"/>
</dbReference>
<dbReference type="Proteomes" id="UP000053864">
    <property type="component" value="Unassembled WGS sequence"/>
</dbReference>
<gene>
    <name evidence="1" type="ORF">L916_01691</name>
</gene>
<accession>W2JSV8</accession>
<evidence type="ECO:0000313" key="1">
    <source>
        <dbReference type="EMBL" id="ETL48733.1"/>
    </source>
</evidence>
<name>W2JSV8_PHYNI</name>
<organism evidence="1 2">
    <name type="scientific">Phytophthora nicotianae</name>
    <name type="common">Potato buckeye rot agent</name>
    <name type="synonym">Phytophthora parasitica</name>
    <dbReference type="NCBI Taxonomy" id="4792"/>
    <lineage>
        <taxon>Eukaryota</taxon>
        <taxon>Sar</taxon>
        <taxon>Stramenopiles</taxon>
        <taxon>Oomycota</taxon>
        <taxon>Peronosporomycetes</taxon>
        <taxon>Peronosporales</taxon>
        <taxon>Peronosporaceae</taxon>
        <taxon>Phytophthora</taxon>
    </lineage>
</organism>
<dbReference type="AlphaFoldDB" id="W2JSV8"/>